<proteinExistence type="predicted"/>
<dbReference type="GeneID" id="14886628"/>
<organism evidence="1 2">
    <name type="scientific">Entamoeba invadens IP1</name>
    <dbReference type="NCBI Taxonomy" id="370355"/>
    <lineage>
        <taxon>Eukaryota</taxon>
        <taxon>Amoebozoa</taxon>
        <taxon>Evosea</taxon>
        <taxon>Archamoebae</taxon>
        <taxon>Mastigamoebida</taxon>
        <taxon>Entamoebidae</taxon>
        <taxon>Entamoeba</taxon>
    </lineage>
</organism>
<dbReference type="Proteomes" id="UP000014680">
    <property type="component" value="Unassembled WGS sequence"/>
</dbReference>
<name>L7FLV9_ENTIV</name>
<dbReference type="AlphaFoldDB" id="L7FLV9"/>
<reference evidence="1 2" key="1">
    <citation type="submission" date="2012-10" db="EMBL/GenBank/DDBJ databases">
        <authorList>
            <person name="Zafar N."/>
            <person name="Inman J."/>
            <person name="Hall N."/>
            <person name="Lorenzi H."/>
            <person name="Caler E."/>
        </authorList>
    </citation>
    <scope>NUCLEOTIDE SEQUENCE [LARGE SCALE GENOMIC DNA]</scope>
    <source>
        <strain evidence="1 2">IP1</strain>
    </source>
</reference>
<dbReference type="KEGG" id="eiv:EIN_427450"/>
<dbReference type="VEuPathDB" id="AmoebaDB:EIN_427450"/>
<keyword evidence="2" id="KW-1185">Reference proteome</keyword>
<evidence type="ECO:0000313" key="2">
    <source>
        <dbReference type="Proteomes" id="UP000014680"/>
    </source>
</evidence>
<dbReference type="EMBL" id="KB206839">
    <property type="protein sequence ID" value="ELP87648.1"/>
    <property type="molecule type" value="Genomic_DNA"/>
</dbReference>
<accession>L7FLV9</accession>
<sequence length="101" mass="11510">MEIIDSEIMDVINSMDSNHPIVIKDTEKIDSNPIIIKDTEKMDSNPNVVKESADVKEVLKEVLNMEEITAEPKDRNVADVNVEEECPKYDSEDLINEYINS</sequence>
<dbReference type="RefSeq" id="XP_004254419.1">
    <property type="nucleotide sequence ID" value="XM_004254371.1"/>
</dbReference>
<gene>
    <name evidence="1" type="ORF">EIN_427450</name>
</gene>
<protein>
    <submittedName>
        <fullName evidence="1">Uncharacterized protein</fullName>
    </submittedName>
</protein>
<evidence type="ECO:0000313" key="1">
    <source>
        <dbReference type="EMBL" id="ELP87648.1"/>
    </source>
</evidence>